<evidence type="ECO:0000256" key="3">
    <source>
        <dbReference type="ARBA" id="ARBA00023210"/>
    </source>
</evidence>
<evidence type="ECO:0000256" key="5">
    <source>
        <dbReference type="SAM" id="Coils"/>
    </source>
</evidence>
<gene>
    <name evidence="6" type="ORF">MNBD_GAMMA24-2512</name>
</gene>
<evidence type="ECO:0000256" key="1">
    <source>
        <dbReference type="ARBA" id="ARBA00022490"/>
    </source>
</evidence>
<protein>
    <recommendedName>
        <fullName evidence="7">Cell division protein ZapD</fullName>
    </recommendedName>
</protein>
<dbReference type="PANTHER" id="PTHR39455:SF1">
    <property type="entry name" value="CELL DIVISION PROTEIN ZAPD"/>
    <property type="match status" value="1"/>
</dbReference>
<dbReference type="GO" id="GO:0032153">
    <property type="term" value="C:cell division site"/>
    <property type="evidence" value="ECO:0007669"/>
    <property type="project" value="TreeGrafter"/>
</dbReference>
<dbReference type="HAMAP" id="MF_01092">
    <property type="entry name" value="ZapD"/>
    <property type="match status" value="1"/>
</dbReference>
<evidence type="ECO:0000256" key="2">
    <source>
        <dbReference type="ARBA" id="ARBA00022618"/>
    </source>
</evidence>
<keyword evidence="5" id="KW-0175">Coiled coil</keyword>
<feature type="coiled-coil region" evidence="5">
    <location>
        <begin position="60"/>
        <end position="108"/>
    </location>
</feature>
<dbReference type="InterPro" id="IPR009777">
    <property type="entry name" value="ZapD"/>
</dbReference>
<evidence type="ECO:0008006" key="7">
    <source>
        <dbReference type="Google" id="ProtNLM"/>
    </source>
</evidence>
<dbReference type="InterPro" id="IPR027462">
    <property type="entry name" value="ZapD_C"/>
</dbReference>
<dbReference type="EMBL" id="UOFZ01000006">
    <property type="protein sequence ID" value="VAX11987.1"/>
    <property type="molecule type" value="Genomic_DNA"/>
</dbReference>
<reference evidence="6" key="1">
    <citation type="submission" date="2018-06" db="EMBL/GenBank/DDBJ databases">
        <authorList>
            <person name="Zhirakovskaya E."/>
        </authorList>
    </citation>
    <scope>NUCLEOTIDE SEQUENCE</scope>
</reference>
<keyword evidence="2" id="KW-0132">Cell division</keyword>
<dbReference type="GO" id="GO:0043093">
    <property type="term" value="P:FtsZ-dependent cytokinesis"/>
    <property type="evidence" value="ECO:0007669"/>
    <property type="project" value="TreeGrafter"/>
</dbReference>
<dbReference type="InterPro" id="IPR036268">
    <property type="entry name" value="ZapD_sf"/>
</dbReference>
<keyword evidence="1" id="KW-0963">Cytoplasm</keyword>
<dbReference type="NCBIfam" id="NF003656">
    <property type="entry name" value="PRK05287.1-4"/>
    <property type="match status" value="1"/>
</dbReference>
<keyword evidence="3" id="KW-0717">Septation</keyword>
<organism evidence="6">
    <name type="scientific">hydrothermal vent metagenome</name>
    <dbReference type="NCBI Taxonomy" id="652676"/>
    <lineage>
        <taxon>unclassified sequences</taxon>
        <taxon>metagenomes</taxon>
        <taxon>ecological metagenomes</taxon>
    </lineage>
</organism>
<dbReference type="Gene3D" id="2.60.440.10">
    <property type="entry name" value="YacF-like domains"/>
    <property type="match status" value="1"/>
</dbReference>
<dbReference type="GO" id="GO:0000917">
    <property type="term" value="P:division septum assembly"/>
    <property type="evidence" value="ECO:0007669"/>
    <property type="project" value="UniProtKB-KW"/>
</dbReference>
<dbReference type="SUPFAM" id="SSF160950">
    <property type="entry name" value="YacF-like"/>
    <property type="match status" value="1"/>
</dbReference>
<dbReference type="AlphaFoldDB" id="A0A3B1C4Z7"/>
<dbReference type="Pfam" id="PF07072">
    <property type="entry name" value="ZapD"/>
    <property type="match status" value="1"/>
</dbReference>
<accession>A0A3B1C4Z7</accession>
<dbReference type="Gene3D" id="1.10.3900.10">
    <property type="entry name" value="YacF-like"/>
    <property type="match status" value="1"/>
</dbReference>
<evidence type="ECO:0000313" key="6">
    <source>
        <dbReference type="EMBL" id="VAX11987.1"/>
    </source>
</evidence>
<keyword evidence="4" id="KW-0131">Cell cycle</keyword>
<proteinExistence type="inferred from homology"/>
<sequence>MENTTIYEQPLNERMRTFMRLEHLFQQAEYNMRGFSVWDSRATIAGLIDILEILSRGDLKTEMLKELDHQQAELASLKNKHGVDHQQLDDILGQLHQVQAKLHEHSEQLGQSLRDNELLNILRQRSSITCGCCNFDLPAYHFWLQQVPEKRMDVLEQWYENLSVISKPINLMLAILREGADPRRITAEQGFYQQSPDSNAAVQLLRVSLPADAAYFPEISAGKHRFTIRMLEPQEKGRPLQTQNDVEFTLWCCAL</sequence>
<name>A0A3B1C4Z7_9ZZZZ</name>
<dbReference type="PANTHER" id="PTHR39455">
    <property type="entry name" value="CELL DIVISION PROTEIN ZAPD"/>
    <property type="match status" value="1"/>
</dbReference>
<evidence type="ECO:0000256" key="4">
    <source>
        <dbReference type="ARBA" id="ARBA00023306"/>
    </source>
</evidence>